<organism evidence="2 3">
    <name type="scientific">Candidatus Frankia alpina</name>
    <dbReference type="NCBI Taxonomy" id="2699483"/>
    <lineage>
        <taxon>Bacteria</taxon>
        <taxon>Bacillati</taxon>
        <taxon>Actinomycetota</taxon>
        <taxon>Actinomycetes</taxon>
        <taxon>Frankiales</taxon>
        <taxon>Frankiaceae</taxon>
        <taxon>Frankia</taxon>
    </lineage>
</organism>
<evidence type="ECO:0000313" key="3">
    <source>
        <dbReference type="Proteomes" id="UP000305282"/>
    </source>
</evidence>
<evidence type="ECO:0000256" key="1">
    <source>
        <dbReference type="SAM" id="MobiDB-lite"/>
    </source>
</evidence>
<keyword evidence="3" id="KW-1185">Reference proteome</keyword>
<sequence>MPSTAAPTRRTATSRSSSSGAAAHSGRVDPAPVETTSIAPTILALLGLNPNELSAVRTEHTRTLHVAPAIH</sequence>
<name>A0A4S5CHP4_9ACTN</name>
<dbReference type="Proteomes" id="UP000305282">
    <property type="component" value="Unassembled WGS sequence"/>
</dbReference>
<dbReference type="InterPro" id="IPR017850">
    <property type="entry name" value="Alkaline_phosphatase_core_sf"/>
</dbReference>
<reference evidence="2 3" key="1">
    <citation type="submission" date="2019-04" db="EMBL/GenBank/DDBJ databases">
        <title>Draft genome sequences for three unisolated Alnus-infective Frankia Sp+ strains, AgTrS, AiOr and AvVan, the first sequenced Frankia strains able to sporulate in-planta.</title>
        <authorList>
            <person name="Bethencourt L."/>
            <person name="Vautrin F."/>
            <person name="Taib N."/>
            <person name="Dubost A."/>
            <person name="Castro-Garcia L."/>
            <person name="Imbaud O."/>
            <person name="Abrouk D."/>
            <person name="Fournier P."/>
            <person name="Briolay J."/>
            <person name="Nguyen A."/>
            <person name="Normand P."/>
            <person name="Fernandez M.P."/>
            <person name="Brochier-Armanet C."/>
            <person name="Herrera-Belaroussi A."/>
        </authorList>
    </citation>
    <scope>NUCLEOTIDE SEQUENCE [LARGE SCALE GENOMIC DNA]</scope>
    <source>
        <strain evidence="2 3">AvVan</strain>
    </source>
</reference>
<dbReference type="OrthoDB" id="8355658at2"/>
<dbReference type="EMBL" id="SSXH01000704">
    <property type="protein sequence ID" value="THJ45367.1"/>
    <property type="molecule type" value="Genomic_DNA"/>
</dbReference>
<accession>A0A4S5CHP4</accession>
<feature type="compositionally biased region" description="Low complexity" evidence="1">
    <location>
        <begin position="1"/>
        <end position="25"/>
    </location>
</feature>
<proteinExistence type="predicted"/>
<dbReference type="SUPFAM" id="SSF53649">
    <property type="entry name" value="Alkaline phosphatase-like"/>
    <property type="match status" value="1"/>
</dbReference>
<comment type="caution">
    <text evidence="2">The sequence shown here is derived from an EMBL/GenBank/DDBJ whole genome shotgun (WGS) entry which is preliminary data.</text>
</comment>
<dbReference type="AlphaFoldDB" id="A0A4S5CHP4"/>
<protein>
    <submittedName>
        <fullName evidence="2">Uncharacterized protein</fullName>
    </submittedName>
</protein>
<feature type="region of interest" description="Disordered" evidence="1">
    <location>
        <begin position="1"/>
        <end position="33"/>
    </location>
</feature>
<gene>
    <name evidence="2" type="ORF">E7Y31_19870</name>
</gene>
<evidence type="ECO:0000313" key="2">
    <source>
        <dbReference type="EMBL" id="THJ45367.1"/>
    </source>
</evidence>